<feature type="transmembrane region" description="Helical" evidence="6">
    <location>
        <begin position="178"/>
        <end position="199"/>
    </location>
</feature>
<dbReference type="RefSeq" id="WP_212951325.1">
    <property type="nucleotide sequence ID" value="NZ_BORW01000022.1"/>
</dbReference>
<evidence type="ECO:0000256" key="4">
    <source>
        <dbReference type="ARBA" id="ARBA00022989"/>
    </source>
</evidence>
<reference evidence="7 8" key="1">
    <citation type="submission" date="2021-03" db="EMBL/GenBank/DDBJ databases">
        <title>Antimicrobial resistance genes in bacteria isolated from Japanese honey, and their potential for conferring macrolide and lincosamide resistance in the American foulbrood pathogen Paenibacillus larvae.</title>
        <authorList>
            <person name="Okamoto M."/>
            <person name="Kumagai M."/>
            <person name="Kanamori H."/>
            <person name="Takamatsu D."/>
        </authorList>
    </citation>
    <scope>NUCLEOTIDE SEQUENCE [LARGE SCALE GENOMIC DNA]</scope>
    <source>
        <strain evidence="7 8">J21TS3</strain>
    </source>
</reference>
<evidence type="ECO:0000256" key="2">
    <source>
        <dbReference type="ARBA" id="ARBA00022475"/>
    </source>
</evidence>
<comment type="subcellular location">
    <subcellularLocation>
        <location evidence="1">Cell membrane</location>
        <topology evidence="1">Multi-pass membrane protein</topology>
    </subcellularLocation>
</comment>
<evidence type="ECO:0000313" key="7">
    <source>
        <dbReference type="EMBL" id="GIO68775.1"/>
    </source>
</evidence>
<keyword evidence="5 6" id="KW-0472">Membrane</keyword>
<evidence type="ECO:0000256" key="6">
    <source>
        <dbReference type="SAM" id="Phobius"/>
    </source>
</evidence>
<dbReference type="InterPro" id="IPR001123">
    <property type="entry name" value="LeuE-type"/>
</dbReference>
<feature type="transmembrane region" description="Helical" evidence="6">
    <location>
        <begin position="39"/>
        <end position="68"/>
    </location>
</feature>
<feature type="transmembrane region" description="Helical" evidence="6">
    <location>
        <begin position="6"/>
        <end position="27"/>
    </location>
</feature>
<evidence type="ECO:0000256" key="3">
    <source>
        <dbReference type="ARBA" id="ARBA00022692"/>
    </source>
</evidence>
<dbReference type="Pfam" id="PF01810">
    <property type="entry name" value="LysE"/>
    <property type="match status" value="1"/>
</dbReference>
<gene>
    <name evidence="7" type="ORF">J21TS3_35960</name>
</gene>
<accession>A0ABQ4LZS3</accession>
<protein>
    <submittedName>
        <fullName evidence="7">Amino acid transporter</fullName>
    </submittedName>
</protein>
<proteinExistence type="predicted"/>
<keyword evidence="8" id="KW-1185">Reference proteome</keyword>
<keyword evidence="4 6" id="KW-1133">Transmembrane helix</keyword>
<dbReference type="Proteomes" id="UP000680638">
    <property type="component" value="Unassembled WGS sequence"/>
</dbReference>
<feature type="transmembrane region" description="Helical" evidence="6">
    <location>
        <begin position="111"/>
        <end position="133"/>
    </location>
</feature>
<keyword evidence="2" id="KW-1003">Cell membrane</keyword>
<sequence>MLTAIIHGILLAFGLILPLGAQNVFVFNQGASQPKFRGAIPVIVTAACCDSLLILLAVLGVSIVVFTIPVLQTAIFVVGLAFLLYMGWSIWKSKPARLDKREAALSPKKQIMFAMSVSLLNPHAILDTIGVIGTSSLGYAGADKLMFTVATMAVSWIWFFALAFAGKTVGAVDTGGRILNVINKLSALVIWGVAVYIALKLFKLV</sequence>
<dbReference type="EMBL" id="BORW01000022">
    <property type="protein sequence ID" value="GIO68775.1"/>
    <property type="molecule type" value="Genomic_DNA"/>
</dbReference>
<keyword evidence="3 6" id="KW-0812">Transmembrane</keyword>
<name>A0ABQ4LZS3_9BACL</name>
<dbReference type="PANTHER" id="PTHR30086">
    <property type="entry name" value="ARGININE EXPORTER PROTEIN ARGO"/>
    <property type="match status" value="1"/>
</dbReference>
<organism evidence="7 8">
    <name type="scientific">Paenibacillus cookii</name>
    <dbReference type="NCBI Taxonomy" id="157839"/>
    <lineage>
        <taxon>Bacteria</taxon>
        <taxon>Bacillati</taxon>
        <taxon>Bacillota</taxon>
        <taxon>Bacilli</taxon>
        <taxon>Bacillales</taxon>
        <taxon>Paenibacillaceae</taxon>
        <taxon>Paenibacillus</taxon>
    </lineage>
</organism>
<feature type="transmembrane region" description="Helical" evidence="6">
    <location>
        <begin position="74"/>
        <end position="91"/>
    </location>
</feature>
<evidence type="ECO:0000256" key="5">
    <source>
        <dbReference type="ARBA" id="ARBA00023136"/>
    </source>
</evidence>
<evidence type="ECO:0000256" key="1">
    <source>
        <dbReference type="ARBA" id="ARBA00004651"/>
    </source>
</evidence>
<dbReference type="PANTHER" id="PTHR30086:SF20">
    <property type="entry name" value="ARGININE EXPORTER PROTEIN ARGO-RELATED"/>
    <property type="match status" value="1"/>
</dbReference>
<comment type="caution">
    <text evidence="7">The sequence shown here is derived from an EMBL/GenBank/DDBJ whole genome shotgun (WGS) entry which is preliminary data.</text>
</comment>
<evidence type="ECO:0000313" key="8">
    <source>
        <dbReference type="Proteomes" id="UP000680638"/>
    </source>
</evidence>
<feature type="transmembrane region" description="Helical" evidence="6">
    <location>
        <begin position="145"/>
        <end position="166"/>
    </location>
</feature>